<sequence>MLLADEAIEYQKTVAMHGLSIPARPSAVWILRELTEWLRFPFAAAAALAHFCSLSKFQIASVLIRTARDGRYWPVSDDSGLVLKMAMI</sequence>
<dbReference type="Proteomes" id="UP000030377">
    <property type="component" value="Unassembled WGS sequence"/>
</dbReference>
<evidence type="ECO:0000313" key="1">
    <source>
        <dbReference type="EMBL" id="KGT79581.1"/>
    </source>
</evidence>
<comment type="caution">
    <text evidence="1">The sequence shown here is derived from an EMBL/GenBank/DDBJ whole genome shotgun (WGS) entry which is preliminary data.</text>
</comment>
<accession>A0A0A3Y2J2</accession>
<name>A0A0A3Y2J2_BRAJP</name>
<reference evidence="1 2" key="1">
    <citation type="submission" date="2014-09" db="EMBL/GenBank/DDBJ databases">
        <title>Draft genome of Bradyrhizobium japonicum Is-34.</title>
        <authorList>
            <person name="Tsurumaru H."/>
            <person name="Yamakawa T."/>
            <person name="Hashimoto S."/>
            <person name="Okizaki K."/>
            <person name="Kanesaki Y."/>
            <person name="Yoshikawa H."/>
            <person name="Yajima S."/>
        </authorList>
    </citation>
    <scope>NUCLEOTIDE SEQUENCE [LARGE SCALE GENOMIC DNA]</scope>
    <source>
        <strain evidence="1 2">Is-34</strain>
    </source>
</reference>
<protein>
    <submittedName>
        <fullName evidence="1">Uncharacterized protein</fullName>
    </submittedName>
</protein>
<organism evidence="1 2">
    <name type="scientific">Bradyrhizobium japonicum</name>
    <dbReference type="NCBI Taxonomy" id="375"/>
    <lineage>
        <taxon>Bacteria</taxon>
        <taxon>Pseudomonadati</taxon>
        <taxon>Pseudomonadota</taxon>
        <taxon>Alphaproteobacteria</taxon>
        <taxon>Hyphomicrobiales</taxon>
        <taxon>Nitrobacteraceae</taxon>
        <taxon>Bradyrhizobium</taxon>
    </lineage>
</organism>
<dbReference type="AlphaFoldDB" id="A0A0A3Y2J2"/>
<evidence type="ECO:0000313" key="2">
    <source>
        <dbReference type="Proteomes" id="UP000030377"/>
    </source>
</evidence>
<gene>
    <name evidence="1" type="ORF">MA20_12030</name>
</gene>
<proteinExistence type="predicted"/>
<dbReference type="EMBL" id="JRPN01000010">
    <property type="protein sequence ID" value="KGT79581.1"/>
    <property type="molecule type" value="Genomic_DNA"/>
</dbReference>